<accession>A0A7W7SIG3</accession>
<dbReference type="PANTHER" id="PTHR30146">
    <property type="entry name" value="LACI-RELATED TRANSCRIPTIONAL REPRESSOR"/>
    <property type="match status" value="1"/>
</dbReference>
<keyword evidence="1" id="KW-0805">Transcription regulation</keyword>
<name>A0A7W7SIG3_9ACTN</name>
<dbReference type="PRINTS" id="PR00037">
    <property type="entry name" value="HTHLACR"/>
</dbReference>
<keyword evidence="3" id="KW-0804">Transcription</keyword>
<dbReference type="PROSITE" id="PS51000">
    <property type="entry name" value="HTH_DEOR_2"/>
    <property type="match status" value="1"/>
</dbReference>
<dbReference type="Pfam" id="PF08220">
    <property type="entry name" value="HTH_DeoR"/>
    <property type="match status" value="1"/>
</dbReference>
<dbReference type="PANTHER" id="PTHR30146:SF155">
    <property type="entry name" value="ALANINE RACEMASE"/>
    <property type="match status" value="1"/>
</dbReference>
<dbReference type="GO" id="GO:0000976">
    <property type="term" value="F:transcription cis-regulatory region binding"/>
    <property type="evidence" value="ECO:0007669"/>
    <property type="project" value="TreeGrafter"/>
</dbReference>
<sequence length="354" mass="37196">MAISAEVRRVWITNAVRELGTVRVVDLAQHLGIPAVTARRDIAALARDGVLRRSHGTVSLPGDAVAVEAESREQVIGMLVPTVGSYFDEVIAGARAAATAAGARLVLAIAPYEARDDRAQAERLLDSAVDGLMLTPNLLPGGHNDDFGWLDDLPVPTVLVERRAAPDGPGAALDAVGSDHRHGVLLALRHLASLGHRSVILAARADTWTSHQVRHGYAEAVRLLGLVPQPILEVDSRVVGPSGVERLAEQIVVAAAAGARAVLVHNDHAAIQLPSLLRARGLRVPTDLALISYDDVYAALAAPALTAVAPPKRAVGAAAAELLLRRFADGAALPARRMELLPDLKVRGSCGANR</sequence>
<evidence type="ECO:0000256" key="2">
    <source>
        <dbReference type="ARBA" id="ARBA00023125"/>
    </source>
</evidence>
<evidence type="ECO:0000313" key="6">
    <source>
        <dbReference type="Proteomes" id="UP000573327"/>
    </source>
</evidence>
<dbReference type="EMBL" id="JACHJR010000001">
    <property type="protein sequence ID" value="MBB4950483.1"/>
    <property type="molecule type" value="Genomic_DNA"/>
</dbReference>
<dbReference type="InterPro" id="IPR028082">
    <property type="entry name" value="Peripla_BP_I"/>
</dbReference>
<proteinExistence type="predicted"/>
<organism evidence="5 6">
    <name type="scientific">Kitasatospora gansuensis</name>
    <dbReference type="NCBI Taxonomy" id="258050"/>
    <lineage>
        <taxon>Bacteria</taxon>
        <taxon>Bacillati</taxon>
        <taxon>Actinomycetota</taxon>
        <taxon>Actinomycetes</taxon>
        <taxon>Kitasatosporales</taxon>
        <taxon>Streptomycetaceae</taxon>
        <taxon>Kitasatospora</taxon>
    </lineage>
</organism>
<dbReference type="SMART" id="SM00420">
    <property type="entry name" value="HTH_DEOR"/>
    <property type="match status" value="1"/>
</dbReference>
<dbReference type="GO" id="GO:0003700">
    <property type="term" value="F:DNA-binding transcription factor activity"/>
    <property type="evidence" value="ECO:0007669"/>
    <property type="project" value="InterPro"/>
</dbReference>
<evidence type="ECO:0000256" key="1">
    <source>
        <dbReference type="ARBA" id="ARBA00023015"/>
    </source>
</evidence>
<gene>
    <name evidence="5" type="ORF">F4556_006018</name>
</gene>
<dbReference type="Proteomes" id="UP000573327">
    <property type="component" value="Unassembled WGS sequence"/>
</dbReference>
<keyword evidence="2 5" id="KW-0238">DNA-binding</keyword>
<evidence type="ECO:0000313" key="5">
    <source>
        <dbReference type="EMBL" id="MBB4950483.1"/>
    </source>
</evidence>
<dbReference type="RefSeq" id="WP_184921682.1">
    <property type="nucleotide sequence ID" value="NZ_JACHJR010000001.1"/>
</dbReference>
<protein>
    <submittedName>
        <fullName evidence="5">DNA-binding LacI/PurR family transcriptional regulator</fullName>
    </submittedName>
</protein>
<dbReference type="Gene3D" id="3.40.50.2300">
    <property type="match status" value="2"/>
</dbReference>
<dbReference type="SUPFAM" id="SSF53822">
    <property type="entry name" value="Periplasmic binding protein-like I"/>
    <property type="match status" value="1"/>
</dbReference>
<dbReference type="InterPro" id="IPR036390">
    <property type="entry name" value="WH_DNA-bd_sf"/>
</dbReference>
<dbReference type="SUPFAM" id="SSF46785">
    <property type="entry name" value="Winged helix' DNA-binding domain"/>
    <property type="match status" value="1"/>
</dbReference>
<comment type="caution">
    <text evidence="5">The sequence shown here is derived from an EMBL/GenBank/DDBJ whole genome shotgun (WGS) entry which is preliminary data.</text>
</comment>
<dbReference type="InterPro" id="IPR001034">
    <property type="entry name" value="DeoR_HTH"/>
</dbReference>
<evidence type="ECO:0000256" key="3">
    <source>
        <dbReference type="ARBA" id="ARBA00023163"/>
    </source>
</evidence>
<keyword evidence="6" id="KW-1185">Reference proteome</keyword>
<dbReference type="InterPro" id="IPR046335">
    <property type="entry name" value="LacI/GalR-like_sensor"/>
</dbReference>
<evidence type="ECO:0000259" key="4">
    <source>
        <dbReference type="PROSITE" id="PS51000"/>
    </source>
</evidence>
<feature type="domain" description="HTH deoR-type" evidence="4">
    <location>
        <begin position="5"/>
        <end position="60"/>
    </location>
</feature>
<reference evidence="5 6" key="1">
    <citation type="submission" date="2020-08" db="EMBL/GenBank/DDBJ databases">
        <title>Sequencing the genomes of 1000 actinobacteria strains.</title>
        <authorList>
            <person name="Klenk H.-P."/>
        </authorList>
    </citation>
    <scope>NUCLEOTIDE SEQUENCE [LARGE SCALE GENOMIC DNA]</scope>
    <source>
        <strain evidence="5 6">DSM 44786</strain>
    </source>
</reference>
<dbReference type="AlphaFoldDB" id="A0A7W7SIG3"/>
<dbReference type="Pfam" id="PF13377">
    <property type="entry name" value="Peripla_BP_3"/>
    <property type="match status" value="1"/>
</dbReference>